<evidence type="ECO:0000313" key="3">
    <source>
        <dbReference type="Proteomes" id="UP000241167"/>
    </source>
</evidence>
<gene>
    <name evidence="2" type="ORF">C7I55_21060</name>
</gene>
<proteinExistence type="predicted"/>
<keyword evidence="3" id="KW-1185">Reference proteome</keyword>
<dbReference type="OrthoDB" id="8450910at2"/>
<feature type="domain" description="KTSC" evidence="1">
    <location>
        <begin position="1"/>
        <end position="55"/>
    </location>
</feature>
<accession>A0A2P7QIE2</accession>
<name>A0A2P7QIE2_9SPHN</name>
<dbReference type="EMBL" id="PXYI01000008">
    <property type="protein sequence ID" value="PSJ37743.1"/>
    <property type="molecule type" value="Genomic_DNA"/>
</dbReference>
<reference evidence="2 3" key="1">
    <citation type="submission" date="2018-03" db="EMBL/GenBank/DDBJ databases">
        <title>The draft genome of Sphingosinicella sp. GL-C-18.</title>
        <authorList>
            <person name="Liu L."/>
            <person name="Li L."/>
            <person name="Liang L."/>
            <person name="Zhang X."/>
            <person name="Wang T."/>
        </authorList>
    </citation>
    <scope>NUCLEOTIDE SEQUENCE [LARGE SCALE GENOMIC DNA]</scope>
    <source>
        <strain evidence="2 3">GL-C-18</strain>
    </source>
</reference>
<dbReference type="Pfam" id="PF13619">
    <property type="entry name" value="KTSC"/>
    <property type="match status" value="1"/>
</dbReference>
<dbReference type="Proteomes" id="UP000241167">
    <property type="component" value="Unassembled WGS sequence"/>
</dbReference>
<protein>
    <submittedName>
        <fullName evidence="2">KTSC domain-containing protein</fullName>
    </submittedName>
</protein>
<organism evidence="2 3">
    <name type="scientific">Allosphingosinicella deserti</name>
    <dbReference type="NCBI Taxonomy" id="2116704"/>
    <lineage>
        <taxon>Bacteria</taxon>
        <taxon>Pseudomonadati</taxon>
        <taxon>Pseudomonadota</taxon>
        <taxon>Alphaproteobacteria</taxon>
        <taxon>Sphingomonadales</taxon>
        <taxon>Sphingomonadaceae</taxon>
        <taxon>Allosphingosinicella</taxon>
    </lineage>
</organism>
<sequence>MISRVAYDEAESTLSIWFKETGRYIYSDVPQAIYDGLRKAPSAGRYFNDCIKRRYPCRPDPERRKFRPRFTG</sequence>
<evidence type="ECO:0000259" key="1">
    <source>
        <dbReference type="Pfam" id="PF13619"/>
    </source>
</evidence>
<evidence type="ECO:0000313" key="2">
    <source>
        <dbReference type="EMBL" id="PSJ37743.1"/>
    </source>
</evidence>
<dbReference type="InterPro" id="IPR025309">
    <property type="entry name" value="KTSC_dom"/>
</dbReference>
<comment type="caution">
    <text evidence="2">The sequence shown here is derived from an EMBL/GenBank/DDBJ whole genome shotgun (WGS) entry which is preliminary data.</text>
</comment>
<dbReference type="AlphaFoldDB" id="A0A2P7QIE2"/>